<evidence type="ECO:0000256" key="3">
    <source>
        <dbReference type="ARBA" id="ARBA00023163"/>
    </source>
</evidence>
<dbReference type="InterPro" id="IPR047640">
    <property type="entry name" value="RpiR-like"/>
</dbReference>
<dbReference type="AlphaFoldDB" id="A0A0R0BS48"/>
<dbReference type="CDD" id="cd05013">
    <property type="entry name" value="SIS_RpiR"/>
    <property type="match status" value="1"/>
</dbReference>
<dbReference type="GO" id="GO:1901135">
    <property type="term" value="P:carbohydrate derivative metabolic process"/>
    <property type="evidence" value="ECO:0007669"/>
    <property type="project" value="InterPro"/>
</dbReference>
<dbReference type="Proteomes" id="UP000550609">
    <property type="component" value="Unassembled WGS sequence"/>
</dbReference>
<dbReference type="InterPro" id="IPR009057">
    <property type="entry name" value="Homeodomain-like_sf"/>
</dbReference>
<dbReference type="InterPro" id="IPR036388">
    <property type="entry name" value="WH-like_DNA-bd_sf"/>
</dbReference>
<dbReference type="RefSeq" id="WP_057662857.1">
    <property type="nucleotide sequence ID" value="NZ_JACIUV010000007.1"/>
</dbReference>
<protein>
    <submittedName>
        <fullName evidence="5 6">Transcriptional regulator</fullName>
    </submittedName>
</protein>
<keyword evidence="3" id="KW-0804">Transcription</keyword>
<evidence type="ECO:0000259" key="4">
    <source>
        <dbReference type="PROSITE" id="PS51071"/>
    </source>
</evidence>
<keyword evidence="1" id="KW-0805">Transcription regulation</keyword>
<evidence type="ECO:0000313" key="8">
    <source>
        <dbReference type="Proteomes" id="UP000550609"/>
    </source>
</evidence>
<dbReference type="InterPro" id="IPR046348">
    <property type="entry name" value="SIS_dom_sf"/>
</dbReference>
<dbReference type="SUPFAM" id="SSF53697">
    <property type="entry name" value="SIS domain"/>
    <property type="match status" value="1"/>
</dbReference>
<dbReference type="OrthoDB" id="3684496at2"/>
<dbReference type="Gene3D" id="1.10.10.10">
    <property type="entry name" value="Winged helix-like DNA-binding domain superfamily/Winged helix DNA-binding domain"/>
    <property type="match status" value="1"/>
</dbReference>
<dbReference type="Proteomes" id="UP000051254">
    <property type="component" value="Unassembled WGS sequence"/>
</dbReference>
<gene>
    <name evidence="5" type="ORF">ABB25_01720</name>
    <name evidence="6" type="ORF">H4O09_13440</name>
</gene>
<dbReference type="Pfam" id="PF01418">
    <property type="entry name" value="HTH_6"/>
    <property type="match status" value="1"/>
</dbReference>
<dbReference type="EMBL" id="JACIUV010000007">
    <property type="protein sequence ID" value="MBB1118055.1"/>
    <property type="molecule type" value="Genomic_DNA"/>
</dbReference>
<evidence type="ECO:0000313" key="7">
    <source>
        <dbReference type="Proteomes" id="UP000051254"/>
    </source>
</evidence>
<name>A0A0R0BS48_9GAMM</name>
<dbReference type="Pfam" id="PF01380">
    <property type="entry name" value="SIS"/>
    <property type="match status" value="1"/>
</dbReference>
<organism evidence="5 7">
    <name type="scientific">Stenotrophomonas koreensis</name>
    <dbReference type="NCBI Taxonomy" id="266128"/>
    <lineage>
        <taxon>Bacteria</taxon>
        <taxon>Pseudomonadati</taxon>
        <taxon>Pseudomonadota</taxon>
        <taxon>Gammaproteobacteria</taxon>
        <taxon>Lysobacterales</taxon>
        <taxon>Lysobacteraceae</taxon>
        <taxon>Stenotrophomonas</taxon>
    </lineage>
</organism>
<dbReference type="GO" id="GO:0003677">
    <property type="term" value="F:DNA binding"/>
    <property type="evidence" value="ECO:0007669"/>
    <property type="project" value="UniProtKB-KW"/>
</dbReference>
<reference evidence="5 7" key="1">
    <citation type="submission" date="2015-05" db="EMBL/GenBank/DDBJ databases">
        <title>Genome sequencing and analysis of members of genus Stenotrophomonas.</title>
        <authorList>
            <person name="Patil P.P."/>
            <person name="Midha S."/>
            <person name="Patil P.B."/>
        </authorList>
    </citation>
    <scope>NUCLEOTIDE SEQUENCE [LARGE SCALE GENOMIC DNA]</scope>
    <source>
        <strain evidence="5 7">DSM 17805</strain>
    </source>
</reference>
<dbReference type="GO" id="GO:0097367">
    <property type="term" value="F:carbohydrate derivative binding"/>
    <property type="evidence" value="ECO:0007669"/>
    <property type="project" value="InterPro"/>
</dbReference>
<reference evidence="6 8" key="2">
    <citation type="submission" date="2020-08" db="EMBL/GenBank/DDBJ databases">
        <title>Stenotrophomonas sp. W1S232.</title>
        <authorList>
            <person name="Deng Y."/>
        </authorList>
    </citation>
    <scope>NUCLEOTIDE SEQUENCE [LARGE SCALE GENOMIC DNA]</scope>
    <source>
        <strain evidence="6 8">W1S232</strain>
    </source>
</reference>
<accession>A0A0R0BS48</accession>
<dbReference type="Gene3D" id="3.40.50.10490">
    <property type="entry name" value="Glucose-6-phosphate isomerase like protein, domain 1"/>
    <property type="match status" value="1"/>
</dbReference>
<dbReference type="EMBL" id="LDJH01000005">
    <property type="protein sequence ID" value="KRG60016.1"/>
    <property type="molecule type" value="Genomic_DNA"/>
</dbReference>
<evidence type="ECO:0000256" key="1">
    <source>
        <dbReference type="ARBA" id="ARBA00023015"/>
    </source>
</evidence>
<dbReference type="InterPro" id="IPR035472">
    <property type="entry name" value="RpiR-like_SIS"/>
</dbReference>
<dbReference type="PANTHER" id="PTHR30514">
    <property type="entry name" value="GLUCOKINASE"/>
    <property type="match status" value="1"/>
</dbReference>
<evidence type="ECO:0000256" key="2">
    <source>
        <dbReference type="ARBA" id="ARBA00023125"/>
    </source>
</evidence>
<keyword evidence="7" id="KW-1185">Reference proteome</keyword>
<sequence>MAPLTRIAAERERMSAIERRIADFICDNAHLLRDYSSQQLANALGISQSSVVKFSQKFGYRGYPDLKFSIGMAVARHSGDSPPLDEDASMAAPTDAAQAALLELVQLRQAAQQQTQLTNPLSTLQQVVRLLDQAPRVYVHGLGDDGIYARDLAMRLSLQGILAIHHADAILMLADLSTVRSGDVLIVLSEFGKMQPLVHISRQFQALGGQVISITRHTANPLRASTATALAVCANADAPHMAQLLYRSSLQFLLDSLFVLLCHTNPERQRQLAVNLERVAQLIDA</sequence>
<proteinExistence type="predicted"/>
<dbReference type="InterPro" id="IPR000281">
    <property type="entry name" value="HTH_RpiR"/>
</dbReference>
<accession>A0A7W3YVZ4</accession>
<dbReference type="InterPro" id="IPR001347">
    <property type="entry name" value="SIS_dom"/>
</dbReference>
<evidence type="ECO:0000313" key="5">
    <source>
        <dbReference type="EMBL" id="KRG60016.1"/>
    </source>
</evidence>
<dbReference type="SUPFAM" id="SSF46689">
    <property type="entry name" value="Homeodomain-like"/>
    <property type="match status" value="1"/>
</dbReference>
<feature type="domain" description="HTH rpiR-type" evidence="4">
    <location>
        <begin position="1"/>
        <end position="77"/>
    </location>
</feature>
<evidence type="ECO:0000313" key="6">
    <source>
        <dbReference type="EMBL" id="MBB1118055.1"/>
    </source>
</evidence>
<dbReference type="PANTHER" id="PTHR30514:SF17">
    <property type="entry name" value="HTH-TYPE TRANSCRIPTIONAL REGULATOR MURR"/>
    <property type="match status" value="1"/>
</dbReference>
<dbReference type="STRING" id="266128.ABB25_01720"/>
<keyword evidence="2" id="KW-0238">DNA-binding</keyword>
<comment type="caution">
    <text evidence="5">The sequence shown here is derived from an EMBL/GenBank/DDBJ whole genome shotgun (WGS) entry which is preliminary data.</text>
</comment>
<dbReference type="PATRIC" id="fig|266128.3.peg.1987"/>
<dbReference type="GO" id="GO:0003700">
    <property type="term" value="F:DNA-binding transcription factor activity"/>
    <property type="evidence" value="ECO:0007669"/>
    <property type="project" value="InterPro"/>
</dbReference>
<dbReference type="PROSITE" id="PS51071">
    <property type="entry name" value="HTH_RPIR"/>
    <property type="match status" value="1"/>
</dbReference>